<organism evidence="1 2">
    <name type="scientific">Chaetomium tenue</name>
    <dbReference type="NCBI Taxonomy" id="1854479"/>
    <lineage>
        <taxon>Eukaryota</taxon>
        <taxon>Fungi</taxon>
        <taxon>Dikarya</taxon>
        <taxon>Ascomycota</taxon>
        <taxon>Pezizomycotina</taxon>
        <taxon>Sordariomycetes</taxon>
        <taxon>Sordariomycetidae</taxon>
        <taxon>Sordariales</taxon>
        <taxon>Chaetomiaceae</taxon>
        <taxon>Chaetomium</taxon>
    </lineage>
</organism>
<gene>
    <name evidence="1" type="ORF">F5144DRAFT_585769</name>
</gene>
<protein>
    <submittedName>
        <fullName evidence="1">Uncharacterized protein</fullName>
    </submittedName>
</protein>
<reference evidence="1 2" key="1">
    <citation type="journal article" date="2021" name="Nat. Commun.">
        <title>Genetic determinants of endophytism in the Arabidopsis root mycobiome.</title>
        <authorList>
            <person name="Mesny F."/>
            <person name="Miyauchi S."/>
            <person name="Thiergart T."/>
            <person name="Pickel B."/>
            <person name="Atanasova L."/>
            <person name="Karlsson M."/>
            <person name="Huettel B."/>
            <person name="Barry K.W."/>
            <person name="Haridas S."/>
            <person name="Chen C."/>
            <person name="Bauer D."/>
            <person name="Andreopoulos W."/>
            <person name="Pangilinan J."/>
            <person name="LaButti K."/>
            <person name="Riley R."/>
            <person name="Lipzen A."/>
            <person name="Clum A."/>
            <person name="Drula E."/>
            <person name="Henrissat B."/>
            <person name="Kohler A."/>
            <person name="Grigoriev I.V."/>
            <person name="Martin F.M."/>
            <person name="Hacquard S."/>
        </authorList>
    </citation>
    <scope>NUCLEOTIDE SEQUENCE [LARGE SCALE GENOMIC DNA]</scope>
    <source>
        <strain evidence="1 2">MPI-SDFR-AT-0079</strain>
    </source>
</reference>
<keyword evidence="2" id="KW-1185">Reference proteome</keyword>
<dbReference type="Proteomes" id="UP000724584">
    <property type="component" value="Unassembled WGS sequence"/>
</dbReference>
<sequence>MERASCRRYTTALSQEQSALFGDDDCRTKPLGLTESPRQRSDDIRLHNNPNCDFEGIKTATPALPYCHFSSASQQPSNTNSQTPQTTNNTNLHHSTNQNTKKNLHTRPTITMKTFALAVLLPALGVAAEQLLACGHMLVNSNNHPWSQSDIAQAACGRSDTCDGKEWNTLFEVLPMSSGPASWVEIKSTGVFCHLGCWGDVDSFNGQCH</sequence>
<proteinExistence type="predicted"/>
<evidence type="ECO:0000313" key="2">
    <source>
        <dbReference type="Proteomes" id="UP000724584"/>
    </source>
</evidence>
<dbReference type="EMBL" id="JAGIZQ010000007">
    <property type="protein sequence ID" value="KAH6617208.1"/>
    <property type="molecule type" value="Genomic_DNA"/>
</dbReference>
<comment type="caution">
    <text evidence="1">The sequence shown here is derived from an EMBL/GenBank/DDBJ whole genome shotgun (WGS) entry which is preliminary data.</text>
</comment>
<accession>A0ACB7NZ34</accession>
<evidence type="ECO:0000313" key="1">
    <source>
        <dbReference type="EMBL" id="KAH6617208.1"/>
    </source>
</evidence>
<name>A0ACB7NZ34_9PEZI</name>